<protein>
    <submittedName>
        <fullName evidence="2">Uncharacterized protein</fullName>
    </submittedName>
</protein>
<evidence type="ECO:0000256" key="1">
    <source>
        <dbReference type="SAM" id="MobiDB-lite"/>
    </source>
</evidence>
<dbReference type="OrthoDB" id="3538254at2"/>
<keyword evidence="3" id="KW-1185">Reference proteome</keyword>
<dbReference type="EMBL" id="SMKU01000002">
    <property type="protein sequence ID" value="TDD97673.1"/>
    <property type="molecule type" value="Genomic_DNA"/>
</dbReference>
<proteinExistence type="predicted"/>
<evidence type="ECO:0000313" key="2">
    <source>
        <dbReference type="EMBL" id="TDD97673.1"/>
    </source>
</evidence>
<comment type="caution">
    <text evidence="2">The sequence shown here is derived from an EMBL/GenBank/DDBJ whole genome shotgun (WGS) entry which is preliminary data.</text>
</comment>
<dbReference type="RefSeq" id="WP_131888835.1">
    <property type="nucleotide sequence ID" value="NZ_SMKU01000002.1"/>
</dbReference>
<gene>
    <name evidence="2" type="ORF">E1298_01160</name>
</gene>
<name>A0A4R5CH94_9ACTN</name>
<dbReference type="Proteomes" id="UP000294513">
    <property type="component" value="Unassembled WGS sequence"/>
</dbReference>
<feature type="region of interest" description="Disordered" evidence="1">
    <location>
        <begin position="1"/>
        <end position="29"/>
    </location>
</feature>
<evidence type="ECO:0000313" key="3">
    <source>
        <dbReference type="Proteomes" id="UP000294513"/>
    </source>
</evidence>
<sequence length="76" mass="8657">MLTNEDPHIGGVDIDTWRAQPAPDNPGGTRTRCWVILAGEYDETDVWIEVHAEYPKDVAEFIVQAVRNEHARQQAR</sequence>
<accession>A0A4R5CH94</accession>
<reference evidence="2 3" key="1">
    <citation type="submission" date="2019-03" db="EMBL/GenBank/DDBJ databases">
        <title>Draft genome sequences of novel Actinobacteria.</title>
        <authorList>
            <person name="Sahin N."/>
            <person name="Ay H."/>
            <person name="Saygin H."/>
        </authorList>
    </citation>
    <scope>NUCLEOTIDE SEQUENCE [LARGE SCALE GENOMIC DNA]</scope>
    <source>
        <strain evidence="2 3">H3C3</strain>
    </source>
</reference>
<organism evidence="2 3">
    <name type="scientific">Actinomadura rubrisoli</name>
    <dbReference type="NCBI Taxonomy" id="2530368"/>
    <lineage>
        <taxon>Bacteria</taxon>
        <taxon>Bacillati</taxon>
        <taxon>Actinomycetota</taxon>
        <taxon>Actinomycetes</taxon>
        <taxon>Streptosporangiales</taxon>
        <taxon>Thermomonosporaceae</taxon>
        <taxon>Actinomadura</taxon>
    </lineage>
</organism>
<dbReference type="AlphaFoldDB" id="A0A4R5CH94"/>